<reference evidence="2" key="1">
    <citation type="submission" date="2023-08" db="EMBL/GenBank/DDBJ databases">
        <authorList>
            <person name="Alioto T."/>
            <person name="Alioto T."/>
            <person name="Gomez Garrido J."/>
        </authorList>
    </citation>
    <scope>NUCLEOTIDE SEQUENCE</scope>
</reference>
<evidence type="ECO:0000313" key="2">
    <source>
        <dbReference type="EMBL" id="CAJ1057867.1"/>
    </source>
</evidence>
<feature type="region of interest" description="Disordered" evidence="1">
    <location>
        <begin position="90"/>
        <end position="121"/>
    </location>
</feature>
<feature type="non-terminal residue" evidence="2">
    <location>
        <position position="129"/>
    </location>
</feature>
<name>A0AAV1F9N0_XYRNO</name>
<organism evidence="2 3">
    <name type="scientific">Xyrichtys novacula</name>
    <name type="common">Pearly razorfish</name>
    <name type="synonym">Hemipteronotus novacula</name>
    <dbReference type="NCBI Taxonomy" id="13765"/>
    <lineage>
        <taxon>Eukaryota</taxon>
        <taxon>Metazoa</taxon>
        <taxon>Chordata</taxon>
        <taxon>Craniata</taxon>
        <taxon>Vertebrata</taxon>
        <taxon>Euteleostomi</taxon>
        <taxon>Actinopterygii</taxon>
        <taxon>Neopterygii</taxon>
        <taxon>Teleostei</taxon>
        <taxon>Neoteleostei</taxon>
        <taxon>Acanthomorphata</taxon>
        <taxon>Eupercaria</taxon>
        <taxon>Labriformes</taxon>
        <taxon>Labridae</taxon>
        <taxon>Xyrichtys</taxon>
    </lineage>
</organism>
<sequence length="129" mass="13687">MALKKKDTLCDAVTDDQGGGGKQRQGLHGSCTWGRAGGRAARTRWCGDGLPFRSGAAVAGPAEFCRTASRRNLLRAAEDAVWLSERWSRRVPGHCPQPGTDGEGSPPPVPGHTGIPPHTGREVFYTLAP</sequence>
<dbReference type="AlphaFoldDB" id="A0AAV1F9N0"/>
<protein>
    <submittedName>
        <fullName evidence="2">Uncharacterized protein</fullName>
    </submittedName>
</protein>
<keyword evidence="3" id="KW-1185">Reference proteome</keyword>
<evidence type="ECO:0000313" key="3">
    <source>
        <dbReference type="Proteomes" id="UP001178508"/>
    </source>
</evidence>
<feature type="compositionally biased region" description="Low complexity" evidence="1">
    <location>
        <begin position="24"/>
        <end position="35"/>
    </location>
</feature>
<evidence type="ECO:0000256" key="1">
    <source>
        <dbReference type="SAM" id="MobiDB-lite"/>
    </source>
</evidence>
<gene>
    <name evidence="2" type="ORF">XNOV1_A004647</name>
</gene>
<feature type="region of interest" description="Disordered" evidence="1">
    <location>
        <begin position="1"/>
        <end position="35"/>
    </location>
</feature>
<proteinExistence type="predicted"/>
<dbReference type="Proteomes" id="UP001178508">
    <property type="component" value="Chromosome 6"/>
</dbReference>
<dbReference type="EMBL" id="OY660869">
    <property type="protein sequence ID" value="CAJ1057867.1"/>
    <property type="molecule type" value="Genomic_DNA"/>
</dbReference>
<accession>A0AAV1F9N0</accession>